<dbReference type="KEGG" id="mtun:MTUNDRAET4_4098"/>
<dbReference type="PANTHER" id="PTHR31302:SF31">
    <property type="entry name" value="PHOSPHODIESTERASE YAEI"/>
    <property type="match status" value="1"/>
</dbReference>
<keyword evidence="1" id="KW-0479">Metal-binding</keyword>
<dbReference type="InterPro" id="IPR029052">
    <property type="entry name" value="Metallo-depent_PP-like"/>
</dbReference>
<dbReference type="PANTHER" id="PTHR31302">
    <property type="entry name" value="TRANSMEMBRANE PROTEIN WITH METALLOPHOSPHOESTERASE DOMAIN-RELATED"/>
    <property type="match status" value="1"/>
</dbReference>
<evidence type="ECO:0000259" key="3">
    <source>
        <dbReference type="Pfam" id="PF00149"/>
    </source>
</evidence>
<dbReference type="GO" id="GO:0008758">
    <property type="term" value="F:UDP-2,3-diacylglucosamine hydrolase activity"/>
    <property type="evidence" value="ECO:0007669"/>
    <property type="project" value="TreeGrafter"/>
</dbReference>
<dbReference type="CDD" id="cd07385">
    <property type="entry name" value="MPP_YkuE_C"/>
    <property type="match status" value="1"/>
</dbReference>
<accession>A0A4U8Z5Z7</accession>
<evidence type="ECO:0000256" key="2">
    <source>
        <dbReference type="ARBA" id="ARBA00022801"/>
    </source>
</evidence>
<dbReference type="SUPFAM" id="SSF56300">
    <property type="entry name" value="Metallo-dependent phosphatases"/>
    <property type="match status" value="1"/>
</dbReference>
<dbReference type="Gene3D" id="3.60.21.10">
    <property type="match status" value="1"/>
</dbReference>
<evidence type="ECO:0000313" key="5">
    <source>
        <dbReference type="Proteomes" id="UP000294360"/>
    </source>
</evidence>
<dbReference type="GO" id="GO:0046872">
    <property type="term" value="F:metal ion binding"/>
    <property type="evidence" value="ECO:0007669"/>
    <property type="project" value="UniProtKB-KW"/>
</dbReference>
<dbReference type="Proteomes" id="UP000294360">
    <property type="component" value="Chromosome"/>
</dbReference>
<protein>
    <submittedName>
        <fullName evidence="4">Metallophosphoesterase</fullName>
    </submittedName>
</protein>
<dbReference type="EMBL" id="LR536450">
    <property type="protein sequence ID" value="VFU10979.1"/>
    <property type="molecule type" value="Genomic_DNA"/>
</dbReference>
<gene>
    <name evidence="4" type="ORF">MTUNDRAET4_4098</name>
</gene>
<dbReference type="AlphaFoldDB" id="A0A4U8Z5Z7"/>
<dbReference type="GO" id="GO:0009245">
    <property type="term" value="P:lipid A biosynthetic process"/>
    <property type="evidence" value="ECO:0007669"/>
    <property type="project" value="TreeGrafter"/>
</dbReference>
<proteinExistence type="predicted"/>
<dbReference type="InterPro" id="IPR004843">
    <property type="entry name" value="Calcineurin-like_PHP"/>
</dbReference>
<reference evidence="4 5" key="1">
    <citation type="submission" date="2019-03" db="EMBL/GenBank/DDBJ databases">
        <authorList>
            <person name="Kox A.R. M."/>
        </authorList>
    </citation>
    <scope>NUCLEOTIDE SEQUENCE [LARGE SCALE GENOMIC DNA]</scope>
    <source>
        <strain evidence="4">MTUNDRAET4 annotated genome</strain>
    </source>
</reference>
<dbReference type="InterPro" id="IPR051158">
    <property type="entry name" value="Metallophosphoesterase_sf"/>
</dbReference>
<evidence type="ECO:0000256" key="1">
    <source>
        <dbReference type="ARBA" id="ARBA00022723"/>
    </source>
</evidence>
<dbReference type="GO" id="GO:0016020">
    <property type="term" value="C:membrane"/>
    <property type="evidence" value="ECO:0007669"/>
    <property type="project" value="GOC"/>
</dbReference>
<feature type="domain" description="Calcineurin-like phosphoesterase" evidence="3">
    <location>
        <begin position="64"/>
        <end position="248"/>
    </location>
</feature>
<sequence length="314" mass="33938">MGHVRYRFYMTHLSRRLFLQTVGGAAWATAGFGSYAFAFEPGLRLKVTPYEVTPPNWPSALKLRAVVLADIHACDPWMPAARVRSIAELSNALQPDIVFLLGDFSGGHTILTEAVMPDEWGEALSVLKAPLGVYAVLGNHDWLHGPLPNMPGDDAAGVRNALRAANIRVLENDAVRLTKDGQPFWLAGLGDQLAGPKDRPFGGGVDDLPGTLALITDSAPVIMLAHEPFVFRRMPARVDLTLCGHTHGGQVNLPHVQARYARAFSNLVYGHIIEQNRNLIISGGLGTSHVPVRFMRPPELVEVAISAAAPNGDS</sequence>
<organism evidence="4 5">
    <name type="scientific">Methylocella tundrae</name>
    <dbReference type="NCBI Taxonomy" id="227605"/>
    <lineage>
        <taxon>Bacteria</taxon>
        <taxon>Pseudomonadati</taxon>
        <taxon>Pseudomonadota</taxon>
        <taxon>Alphaproteobacteria</taxon>
        <taxon>Hyphomicrobiales</taxon>
        <taxon>Beijerinckiaceae</taxon>
        <taxon>Methylocella</taxon>
    </lineage>
</organism>
<name>A0A4U8Z5Z7_METTU</name>
<keyword evidence="2" id="KW-0378">Hydrolase</keyword>
<evidence type="ECO:0000313" key="4">
    <source>
        <dbReference type="EMBL" id="VFU10979.1"/>
    </source>
</evidence>
<dbReference type="Pfam" id="PF00149">
    <property type="entry name" value="Metallophos"/>
    <property type="match status" value="1"/>
</dbReference>